<dbReference type="Gene3D" id="3.40.640.10">
    <property type="entry name" value="Type I PLP-dependent aspartate aminotransferase-like (Major domain)"/>
    <property type="match status" value="1"/>
</dbReference>
<dbReference type="KEGG" id="vsh:BSZ05_16905"/>
<evidence type="ECO:0000256" key="4">
    <source>
        <dbReference type="ARBA" id="ARBA00023125"/>
    </source>
</evidence>
<dbReference type="InterPro" id="IPR051446">
    <property type="entry name" value="HTH_trans_reg/aminotransferase"/>
</dbReference>
<reference evidence="8" key="1">
    <citation type="submission" date="2016-12" db="EMBL/GenBank/DDBJ databases">
        <title>Comparative genomic analysis reveals the diversity, evolution, and environmental adaptation strategies of the genus Vibrio.</title>
        <authorList>
            <person name="Lin H."/>
            <person name="Wang X."/>
            <person name="Zhang X.-H."/>
        </authorList>
    </citation>
    <scope>NUCLEOTIDE SEQUENCE [LARGE SCALE GENOMIC DNA]</scope>
    <source>
        <strain evidence="8">QT6D1</strain>
    </source>
</reference>
<dbReference type="PANTHER" id="PTHR46577">
    <property type="entry name" value="HTH-TYPE TRANSCRIPTIONAL REGULATORY PROTEIN GABR"/>
    <property type="match status" value="1"/>
</dbReference>
<dbReference type="Proteomes" id="UP000197092">
    <property type="component" value="Chromosome 2"/>
</dbReference>
<evidence type="ECO:0000256" key="5">
    <source>
        <dbReference type="ARBA" id="ARBA00023163"/>
    </source>
</evidence>
<evidence type="ECO:0000313" key="8">
    <source>
        <dbReference type="Proteomes" id="UP000197092"/>
    </source>
</evidence>
<dbReference type="GO" id="GO:0003677">
    <property type="term" value="F:DNA binding"/>
    <property type="evidence" value="ECO:0007669"/>
    <property type="project" value="UniProtKB-KW"/>
</dbReference>
<dbReference type="PRINTS" id="PR00035">
    <property type="entry name" value="HTHGNTR"/>
</dbReference>
<evidence type="ECO:0000256" key="3">
    <source>
        <dbReference type="ARBA" id="ARBA00023015"/>
    </source>
</evidence>
<dbReference type="InterPro" id="IPR015424">
    <property type="entry name" value="PyrdxlP-dep_Trfase"/>
</dbReference>
<name>A0AAN1FJ66_9VIBR</name>
<dbReference type="Pfam" id="PF00155">
    <property type="entry name" value="Aminotran_1_2"/>
    <property type="match status" value="1"/>
</dbReference>
<evidence type="ECO:0000256" key="1">
    <source>
        <dbReference type="ARBA" id="ARBA00005384"/>
    </source>
</evidence>
<protein>
    <submittedName>
        <fullName evidence="7">GntR family transcriptional regulator</fullName>
    </submittedName>
</protein>
<keyword evidence="5" id="KW-0804">Transcription</keyword>
<keyword evidence="4" id="KW-0238">DNA-binding</keyword>
<dbReference type="CDD" id="cd00609">
    <property type="entry name" value="AAT_like"/>
    <property type="match status" value="1"/>
</dbReference>
<dbReference type="CDD" id="cd07377">
    <property type="entry name" value="WHTH_GntR"/>
    <property type="match status" value="1"/>
</dbReference>
<accession>A0AAN1FJ66</accession>
<dbReference type="GO" id="GO:0030170">
    <property type="term" value="F:pyridoxal phosphate binding"/>
    <property type="evidence" value="ECO:0007669"/>
    <property type="project" value="InterPro"/>
</dbReference>
<dbReference type="SUPFAM" id="SSF53383">
    <property type="entry name" value="PLP-dependent transferases"/>
    <property type="match status" value="1"/>
</dbReference>
<organism evidence="7 8">
    <name type="scientific">Vibrio mediterranei</name>
    <dbReference type="NCBI Taxonomy" id="689"/>
    <lineage>
        <taxon>Bacteria</taxon>
        <taxon>Pseudomonadati</taxon>
        <taxon>Pseudomonadota</taxon>
        <taxon>Gammaproteobacteria</taxon>
        <taxon>Vibrionales</taxon>
        <taxon>Vibrionaceae</taxon>
        <taxon>Vibrio</taxon>
    </lineage>
</organism>
<sequence length="493" mass="55091">MDKNGGSSLNVIDISDISLAKSGVTLQHNLFSQIRSRILNGRWVSGAKLPSTRTMANQLKVSRNTIIQTYEQLVAEGYLVSKPHSGFFVSLSLPDQYLNALEGKTEIALGVDNTPKSGLFSPGVAELALFPTAQWNRLLQRHSTRISLLGNQDLQGYLPLREALHRYLTSSRSVVCNPNQIIITSGAQQSIAIALLAINSLGNNDKLLVEYPGYRQVVKVLDTFNMDYGFVDVTAEHGLNTEHIINQKALGVYLTPSNQYPMGSSIQTEQRLQLISWAQENQSWIIEDDYDSEFQFDSRPLRSMQGLAAESGNANHMVYIGSMSKVMFNALRIGYMVVPEGLVKVCLEIKDALSGDTPSHTQAALAEFIDEGMLVRHIRKMRRRYEQKYHLMKQCITERFGSEWQVVSQGAGLHITVQWQSDVDEHQFSGLALSHNIVVRPMNYYEPINHKRLCGSVVLGYGNAPLESIPESIEKLSVLYFELKNDNAVDPAE</sequence>
<dbReference type="Pfam" id="PF00392">
    <property type="entry name" value="GntR"/>
    <property type="match status" value="1"/>
</dbReference>
<feature type="domain" description="HTH gntR-type" evidence="6">
    <location>
        <begin position="24"/>
        <end position="92"/>
    </location>
</feature>
<gene>
    <name evidence="7" type="ORF">BSZ05_16905</name>
</gene>
<dbReference type="InterPro" id="IPR036390">
    <property type="entry name" value="WH_DNA-bd_sf"/>
</dbReference>
<dbReference type="SUPFAM" id="SSF46785">
    <property type="entry name" value="Winged helix' DNA-binding domain"/>
    <property type="match status" value="1"/>
</dbReference>
<proteinExistence type="inferred from homology"/>
<evidence type="ECO:0000313" key="7">
    <source>
        <dbReference type="EMBL" id="ASI91533.1"/>
    </source>
</evidence>
<evidence type="ECO:0000256" key="2">
    <source>
        <dbReference type="ARBA" id="ARBA00022898"/>
    </source>
</evidence>
<dbReference type="PANTHER" id="PTHR46577:SF1">
    <property type="entry name" value="HTH-TYPE TRANSCRIPTIONAL REGULATORY PROTEIN GABR"/>
    <property type="match status" value="1"/>
</dbReference>
<keyword evidence="2" id="KW-0663">Pyridoxal phosphate</keyword>
<keyword evidence="3" id="KW-0805">Transcription regulation</keyword>
<dbReference type="SMART" id="SM00345">
    <property type="entry name" value="HTH_GNTR"/>
    <property type="match status" value="1"/>
</dbReference>
<dbReference type="InterPro" id="IPR000524">
    <property type="entry name" value="Tscrpt_reg_HTH_GntR"/>
</dbReference>
<dbReference type="InterPro" id="IPR015421">
    <property type="entry name" value="PyrdxlP-dep_Trfase_major"/>
</dbReference>
<dbReference type="PROSITE" id="PS50949">
    <property type="entry name" value="HTH_GNTR"/>
    <property type="match status" value="1"/>
</dbReference>
<dbReference type="InterPro" id="IPR004839">
    <property type="entry name" value="Aminotransferase_I/II_large"/>
</dbReference>
<evidence type="ECO:0000259" key="6">
    <source>
        <dbReference type="PROSITE" id="PS50949"/>
    </source>
</evidence>
<dbReference type="GO" id="GO:0003700">
    <property type="term" value="F:DNA-binding transcription factor activity"/>
    <property type="evidence" value="ECO:0007669"/>
    <property type="project" value="InterPro"/>
</dbReference>
<dbReference type="AlphaFoldDB" id="A0AAN1FJ66"/>
<dbReference type="Gene3D" id="1.10.10.10">
    <property type="entry name" value="Winged helix-like DNA-binding domain superfamily/Winged helix DNA-binding domain"/>
    <property type="match status" value="1"/>
</dbReference>
<dbReference type="EMBL" id="CP018309">
    <property type="protein sequence ID" value="ASI91533.1"/>
    <property type="molecule type" value="Genomic_DNA"/>
</dbReference>
<comment type="similarity">
    <text evidence="1">In the C-terminal section; belongs to the class-I pyridoxal-phosphate-dependent aminotransferase family.</text>
</comment>
<dbReference type="InterPro" id="IPR036388">
    <property type="entry name" value="WH-like_DNA-bd_sf"/>
</dbReference>